<reference evidence="2" key="1">
    <citation type="journal article" date="2014" name="Int. J. Syst. Evol. Microbiol.">
        <title>Complete genome sequence of Corynebacterium casei LMG S-19264T (=DSM 44701T), isolated from a smear-ripened cheese.</title>
        <authorList>
            <consortium name="US DOE Joint Genome Institute (JGI-PGF)"/>
            <person name="Walter F."/>
            <person name="Albersmeier A."/>
            <person name="Kalinowski J."/>
            <person name="Ruckert C."/>
        </authorList>
    </citation>
    <scope>NUCLEOTIDE SEQUENCE</scope>
    <source>
        <strain evidence="2">KCTC 42097</strain>
    </source>
</reference>
<comment type="caution">
    <text evidence="2">The sequence shown here is derived from an EMBL/GenBank/DDBJ whole genome shotgun (WGS) entry which is preliminary data.</text>
</comment>
<dbReference type="Proteomes" id="UP000641137">
    <property type="component" value="Unassembled WGS sequence"/>
</dbReference>
<organism evidence="2 3">
    <name type="scientific">Limoniibacter endophyticus</name>
    <dbReference type="NCBI Taxonomy" id="1565040"/>
    <lineage>
        <taxon>Bacteria</taxon>
        <taxon>Pseudomonadati</taxon>
        <taxon>Pseudomonadota</taxon>
        <taxon>Alphaproteobacteria</taxon>
        <taxon>Hyphomicrobiales</taxon>
        <taxon>Bartonellaceae</taxon>
        <taxon>Limoniibacter</taxon>
    </lineage>
</organism>
<sequence>MADRDTAEISTTEARQGRKGIPVLRVLLVALVLAFVVWAAVEIFGSLIAPENPVGDPDVPATTIPPE</sequence>
<feature type="transmembrane region" description="Helical" evidence="1">
    <location>
        <begin position="26"/>
        <end position="49"/>
    </location>
</feature>
<dbReference type="RefSeq" id="WP_189491694.1">
    <property type="nucleotide sequence ID" value="NZ_BMZO01000010.1"/>
</dbReference>
<keyword evidence="1" id="KW-1133">Transmembrane helix</keyword>
<accession>A0A8J3GID0</accession>
<evidence type="ECO:0000313" key="2">
    <source>
        <dbReference type="EMBL" id="GHC77711.1"/>
    </source>
</evidence>
<keyword evidence="1" id="KW-0812">Transmembrane</keyword>
<gene>
    <name evidence="2" type="ORF">GCM10010136_29120</name>
</gene>
<evidence type="ECO:0000313" key="3">
    <source>
        <dbReference type="Proteomes" id="UP000641137"/>
    </source>
</evidence>
<protein>
    <submittedName>
        <fullName evidence="2">Uncharacterized protein</fullName>
    </submittedName>
</protein>
<reference evidence="2" key="2">
    <citation type="submission" date="2020-09" db="EMBL/GenBank/DDBJ databases">
        <authorList>
            <person name="Sun Q."/>
            <person name="Kim S."/>
        </authorList>
    </citation>
    <scope>NUCLEOTIDE SEQUENCE</scope>
    <source>
        <strain evidence="2">KCTC 42097</strain>
    </source>
</reference>
<dbReference type="AlphaFoldDB" id="A0A8J3GID0"/>
<proteinExistence type="predicted"/>
<dbReference type="EMBL" id="BMZO01000010">
    <property type="protein sequence ID" value="GHC77711.1"/>
    <property type="molecule type" value="Genomic_DNA"/>
</dbReference>
<name>A0A8J3GID0_9HYPH</name>
<keyword evidence="1" id="KW-0472">Membrane</keyword>
<evidence type="ECO:0000256" key="1">
    <source>
        <dbReference type="SAM" id="Phobius"/>
    </source>
</evidence>
<keyword evidence="3" id="KW-1185">Reference proteome</keyword>